<dbReference type="EMBL" id="PEBD01000004">
    <property type="protein sequence ID" value="PHV68760.1"/>
    <property type="molecule type" value="Genomic_DNA"/>
</dbReference>
<proteinExistence type="predicted"/>
<dbReference type="RefSeq" id="WP_099381853.1">
    <property type="nucleotide sequence ID" value="NZ_PEBD01000004.1"/>
</dbReference>
<dbReference type="AlphaFoldDB" id="A0A2G3PSN0"/>
<evidence type="ECO:0000313" key="2">
    <source>
        <dbReference type="EMBL" id="PHV68760.1"/>
    </source>
</evidence>
<reference evidence="2 3" key="1">
    <citation type="submission" date="2017-10" db="EMBL/GenBank/DDBJ databases">
        <title>The draft genome sequence of Williamsia sp. BULT 1.1 isolated from the semi-arid grassland soils from South Africa.</title>
        <authorList>
            <person name="Kabwe M.H."/>
            <person name="Govender N."/>
            <person name="Mutseka Lunga P."/>
            <person name="Vikram S."/>
            <person name="Makhalanyane T.P."/>
        </authorList>
    </citation>
    <scope>NUCLEOTIDE SEQUENCE [LARGE SCALE GENOMIC DNA]</scope>
    <source>
        <strain evidence="2 3">BULT 1.1</strain>
    </source>
</reference>
<accession>A0A2G3PSN0</accession>
<dbReference type="Proteomes" id="UP000225108">
    <property type="component" value="Unassembled WGS sequence"/>
</dbReference>
<feature type="region of interest" description="Disordered" evidence="1">
    <location>
        <begin position="72"/>
        <end position="111"/>
    </location>
</feature>
<gene>
    <name evidence="2" type="ORF">CSW57_06245</name>
</gene>
<evidence type="ECO:0000313" key="3">
    <source>
        <dbReference type="Proteomes" id="UP000225108"/>
    </source>
</evidence>
<organism evidence="2 3">
    <name type="scientific">Williamsia marianensis</name>
    <dbReference type="NCBI Taxonomy" id="85044"/>
    <lineage>
        <taxon>Bacteria</taxon>
        <taxon>Bacillati</taxon>
        <taxon>Actinomycetota</taxon>
        <taxon>Actinomycetes</taxon>
        <taxon>Mycobacteriales</taxon>
        <taxon>Nocardiaceae</taxon>
        <taxon>Williamsia</taxon>
    </lineage>
</organism>
<name>A0A2G3PSN0_WILMA</name>
<protein>
    <submittedName>
        <fullName evidence="2">Uncharacterized protein</fullName>
    </submittedName>
</protein>
<sequence>MSLSDLFDNIAARVGTHSAEAVAGYRKSQQALGEKVRTTAENATHGRGVTRASVAAGGAILLPANDIDLSPHTPYPAPGESVDNPTIGAKATLGAGAKDSSTPLPGQSGVEVEDCQDAGFSYTSGWLSDR</sequence>
<comment type="caution">
    <text evidence="2">The sequence shown here is derived from an EMBL/GenBank/DDBJ whole genome shotgun (WGS) entry which is preliminary data.</text>
</comment>
<evidence type="ECO:0000256" key="1">
    <source>
        <dbReference type="SAM" id="MobiDB-lite"/>
    </source>
</evidence>